<evidence type="ECO:0000313" key="5">
    <source>
        <dbReference type="EMBL" id="UOO79286.1"/>
    </source>
</evidence>
<sequence length="426" mass="47575">MQKRIITLLCAVGLAISMPALAAGLKLRPDAPARYVVQPGDTLWKISGRYLYSPWQWSRLWGANRSEIRNPHLIYPGQVLALSYVNGQPRLGFEGAAAYQDGIPVVKLTPRVREMSAGYGIQTVNVNFYRMFMQHPQVIPQLQTQDAPKLIEGPDSRMLYSRGDRVYAYGIKEPGRYLVYRANKDIVDPDTHKFLGQEVVFSGIVSTLPYTNSALDARSEKDAAYLPEGEYYTREHPLLKVPTQTAQPMVVEEAVSEIRKGDFLLKMTDEGDSFRMMPHAPNRHIDAKVVSIFDGIGEAGQFQTITLNRGEAAGLEKGTVLSLYKRSRQVQVDLEEGAKGRRSVVKYVSIPAEEVGLAMVYRVSENLASAIILESKTNINIGDAASEPGRDLDNMAEDRPHAPNVPQDSHSHEFNQYNIHSNIDPY</sequence>
<dbReference type="InterPro" id="IPR018392">
    <property type="entry name" value="LysM"/>
</dbReference>
<feature type="chain" id="PRO_5042064630" evidence="2">
    <location>
        <begin position="23"/>
        <end position="426"/>
    </location>
</feature>
<keyword evidence="2" id="KW-0732">Signal</keyword>
<feature type="domain" description="LysM" evidence="3">
    <location>
        <begin position="33"/>
        <end position="82"/>
    </location>
</feature>
<feature type="region of interest" description="Disordered" evidence="1">
    <location>
        <begin position="383"/>
        <end position="426"/>
    </location>
</feature>
<proteinExistence type="predicted"/>
<dbReference type="EMBL" id="SLXE01000008">
    <property type="protein sequence ID" value="TCP07294.1"/>
    <property type="molecule type" value="Genomic_DNA"/>
</dbReference>
<evidence type="ECO:0000313" key="6">
    <source>
        <dbReference type="Proteomes" id="UP000294721"/>
    </source>
</evidence>
<evidence type="ECO:0000313" key="4">
    <source>
        <dbReference type="EMBL" id="TCP07294.1"/>
    </source>
</evidence>
<dbReference type="RefSeq" id="WP_132953467.1">
    <property type="nucleotide sequence ID" value="NZ_CP091507.1"/>
</dbReference>
<dbReference type="Proteomes" id="UP000829756">
    <property type="component" value="Chromosome"/>
</dbReference>
<protein>
    <submittedName>
        <fullName evidence="4">LysM domain-containing protein</fullName>
    </submittedName>
    <submittedName>
        <fullName evidence="5">LysM peptidoglycan-binding domain-containing protein</fullName>
    </submittedName>
</protein>
<feature type="compositionally biased region" description="Polar residues" evidence="1">
    <location>
        <begin position="414"/>
        <end position="426"/>
    </location>
</feature>
<evidence type="ECO:0000313" key="7">
    <source>
        <dbReference type="Proteomes" id="UP000829756"/>
    </source>
</evidence>
<gene>
    <name evidence="4" type="ORF">EV680_10810</name>
    <name evidence="5" type="ORF">LVJ78_11485</name>
</gene>
<evidence type="ECO:0000259" key="3">
    <source>
        <dbReference type="PROSITE" id="PS51782"/>
    </source>
</evidence>
<reference evidence="5" key="3">
    <citation type="journal article" date="2022" name="Res Sq">
        <title>Evolution of multicellular longitudinally dividing oral cavity symbionts (Neisseriaceae).</title>
        <authorList>
            <person name="Nyongesa S."/>
            <person name="Weber P."/>
            <person name="Bernet E."/>
            <person name="Pullido F."/>
            <person name="Nieckarz M."/>
            <person name="Delaby M."/>
            <person name="Nieves C."/>
            <person name="Viehboeck T."/>
            <person name="Krause N."/>
            <person name="Rivera-Millot A."/>
            <person name="Nakamura A."/>
            <person name="Vischer N."/>
            <person name="VanNieuwenhze M."/>
            <person name="Brun Y."/>
            <person name="Cava F."/>
            <person name="Bulgheresi S."/>
            <person name="Veyrier F."/>
        </authorList>
    </citation>
    <scope>NUCLEOTIDE SEQUENCE</scope>
    <source>
        <strain evidence="5">1258/02</strain>
    </source>
</reference>
<organism evidence="5 7">
    <name type="scientific">Uruburuella suis</name>
    <dbReference type="NCBI Taxonomy" id="252130"/>
    <lineage>
        <taxon>Bacteria</taxon>
        <taxon>Pseudomonadati</taxon>
        <taxon>Pseudomonadota</taxon>
        <taxon>Betaproteobacteria</taxon>
        <taxon>Neisseriales</taxon>
        <taxon>Neisseriaceae</taxon>
        <taxon>Uruburuella</taxon>
    </lineage>
</organism>
<feature type="signal peptide" evidence="2">
    <location>
        <begin position="1"/>
        <end position="22"/>
    </location>
</feature>
<dbReference type="AlphaFoldDB" id="A0AAE9GYN6"/>
<dbReference type="SMART" id="SM00257">
    <property type="entry name" value="LysM"/>
    <property type="match status" value="1"/>
</dbReference>
<name>A0AAE9GYN6_9NEIS</name>
<accession>A0AAE9GYN6</accession>
<evidence type="ECO:0000256" key="1">
    <source>
        <dbReference type="SAM" id="MobiDB-lite"/>
    </source>
</evidence>
<dbReference type="PANTHER" id="PTHR34700">
    <property type="entry name" value="POTASSIUM BINDING PROTEIN KBP"/>
    <property type="match status" value="1"/>
</dbReference>
<dbReference type="KEGG" id="usu:LVJ78_11485"/>
<dbReference type="CDD" id="cd00118">
    <property type="entry name" value="LysM"/>
    <property type="match status" value="1"/>
</dbReference>
<dbReference type="EMBL" id="CP091507">
    <property type="protein sequence ID" value="UOO79286.1"/>
    <property type="molecule type" value="Genomic_DNA"/>
</dbReference>
<dbReference type="InterPro" id="IPR052196">
    <property type="entry name" value="Bact_Kbp"/>
</dbReference>
<evidence type="ECO:0000256" key="2">
    <source>
        <dbReference type="SAM" id="SignalP"/>
    </source>
</evidence>
<dbReference type="PROSITE" id="PS51782">
    <property type="entry name" value="LYSM"/>
    <property type="match status" value="1"/>
</dbReference>
<dbReference type="Gene3D" id="3.10.350.10">
    <property type="entry name" value="LysM domain"/>
    <property type="match status" value="1"/>
</dbReference>
<feature type="compositionally biased region" description="Basic and acidic residues" evidence="1">
    <location>
        <begin position="388"/>
        <end position="401"/>
    </location>
</feature>
<dbReference type="Pfam" id="PF01476">
    <property type="entry name" value="LysM"/>
    <property type="match status" value="1"/>
</dbReference>
<dbReference type="PANTHER" id="PTHR34700:SF4">
    <property type="entry name" value="PHAGE-LIKE ELEMENT PBSX PROTEIN XKDP"/>
    <property type="match status" value="1"/>
</dbReference>
<dbReference type="Proteomes" id="UP000294721">
    <property type="component" value="Unassembled WGS sequence"/>
</dbReference>
<reference evidence="5" key="2">
    <citation type="submission" date="2021-12" db="EMBL/GenBank/DDBJ databases">
        <authorList>
            <person name="Veyrier F.J."/>
        </authorList>
    </citation>
    <scope>NUCLEOTIDE SEQUENCE</scope>
    <source>
        <strain evidence="5">1258/02</strain>
    </source>
</reference>
<reference evidence="4 6" key="1">
    <citation type="submission" date="2019-03" db="EMBL/GenBank/DDBJ databases">
        <title>Genomic Encyclopedia of Type Strains, Phase IV (KMG-IV): sequencing the most valuable type-strain genomes for metagenomic binning, comparative biology and taxonomic classification.</title>
        <authorList>
            <person name="Goeker M."/>
        </authorList>
    </citation>
    <scope>NUCLEOTIDE SEQUENCE [LARGE SCALE GENOMIC DNA]</scope>
    <source>
        <strain evidence="4 6">DSM 17474</strain>
    </source>
</reference>
<dbReference type="SUPFAM" id="SSF54106">
    <property type="entry name" value="LysM domain"/>
    <property type="match status" value="1"/>
</dbReference>
<dbReference type="InterPro" id="IPR036779">
    <property type="entry name" value="LysM_dom_sf"/>
</dbReference>
<keyword evidence="6" id="KW-1185">Reference proteome</keyword>